<reference evidence="3" key="1">
    <citation type="submission" date="2016-10" db="EMBL/GenBank/DDBJ databases">
        <authorList>
            <person name="Varghese N."/>
            <person name="Submissions S."/>
        </authorList>
    </citation>
    <scope>NUCLEOTIDE SEQUENCE [LARGE SCALE GENOMIC DNA]</scope>
    <source>
        <strain evidence="3">DSM 19891</strain>
    </source>
</reference>
<evidence type="ECO:0000256" key="1">
    <source>
        <dbReference type="SAM" id="Phobius"/>
    </source>
</evidence>
<proteinExistence type="predicted"/>
<feature type="transmembrane region" description="Helical" evidence="1">
    <location>
        <begin position="74"/>
        <end position="102"/>
    </location>
</feature>
<keyword evidence="1" id="KW-1133">Transmembrane helix</keyword>
<organism evidence="2 3">
    <name type="scientific">Maribacter stanieri</name>
    <dbReference type="NCBI Taxonomy" id="440514"/>
    <lineage>
        <taxon>Bacteria</taxon>
        <taxon>Pseudomonadati</taxon>
        <taxon>Bacteroidota</taxon>
        <taxon>Flavobacteriia</taxon>
        <taxon>Flavobacteriales</taxon>
        <taxon>Flavobacteriaceae</taxon>
        <taxon>Maribacter</taxon>
    </lineage>
</organism>
<feature type="transmembrane region" description="Helical" evidence="1">
    <location>
        <begin position="160"/>
        <end position="179"/>
    </location>
</feature>
<sequence>MEDNELKEIFAEYNTKLDSVLSLNMASLEKMKLDNTKKQTNKILLLRSIEVAFFLMVMIVLGKFTANHWGVLHLAVSGVILQVFALIALIGSIGEVVLVTQIDYAKPIVEIRAKIEKINMHSLLFIKLALLSAPVWWAYPLVALAYFFDFDIFPHLDSAFVVRYLVINAMLLLPLLYFLNKLSYKNMHIKWVRKIIQVLSSTKTQKAIAFLNDIKEFKK</sequence>
<evidence type="ECO:0000313" key="3">
    <source>
        <dbReference type="Proteomes" id="UP000199462"/>
    </source>
</evidence>
<gene>
    <name evidence="2" type="ORF">SAMN04488010_1036</name>
</gene>
<keyword evidence="1" id="KW-0812">Transmembrane</keyword>
<feature type="transmembrane region" description="Helical" evidence="1">
    <location>
        <begin position="123"/>
        <end position="148"/>
    </location>
</feature>
<feature type="transmembrane region" description="Helical" evidence="1">
    <location>
        <begin position="44"/>
        <end position="62"/>
    </location>
</feature>
<dbReference type="EMBL" id="FOYX01000001">
    <property type="protein sequence ID" value="SFR60964.1"/>
    <property type="molecule type" value="Genomic_DNA"/>
</dbReference>
<keyword evidence="3" id="KW-1185">Reference proteome</keyword>
<evidence type="ECO:0000313" key="2">
    <source>
        <dbReference type="EMBL" id="SFR60964.1"/>
    </source>
</evidence>
<accession>A0A1I6I2S6</accession>
<protein>
    <submittedName>
        <fullName evidence="2">Uncharacterized protein</fullName>
    </submittedName>
</protein>
<dbReference type="STRING" id="440514.SAMN04488010_1036"/>
<dbReference type="RefSeq" id="WP_091901914.1">
    <property type="nucleotide sequence ID" value="NZ_FOYX01000001.1"/>
</dbReference>
<dbReference type="Proteomes" id="UP000199462">
    <property type="component" value="Unassembled WGS sequence"/>
</dbReference>
<dbReference type="AlphaFoldDB" id="A0A1I6I2S6"/>
<keyword evidence="1" id="KW-0472">Membrane</keyword>
<name>A0A1I6I2S6_9FLAO</name>